<dbReference type="Proteomes" id="UP001209535">
    <property type="component" value="Unassembled WGS sequence"/>
</dbReference>
<sequence>MTQKDVQFQPGAILHDAIVGSFRAGGRSFEVWCADHGISPATARNVTFGQSKGPKGRALLARIIDAAGRDVVRAAYEARLKDHYESFKKGGA</sequence>
<accession>A0ABT2X8V6</accession>
<gene>
    <name evidence="1" type="ORF">OEZ60_20585</name>
</gene>
<name>A0ABT2X8V6_9RHOB</name>
<comment type="caution">
    <text evidence="1">The sequence shown here is derived from an EMBL/GenBank/DDBJ whole genome shotgun (WGS) entry which is preliminary data.</text>
</comment>
<dbReference type="EMBL" id="JAOVQO010000028">
    <property type="protein sequence ID" value="MCU9850386.1"/>
    <property type="molecule type" value="Genomic_DNA"/>
</dbReference>
<evidence type="ECO:0000313" key="2">
    <source>
        <dbReference type="Proteomes" id="UP001209535"/>
    </source>
</evidence>
<evidence type="ECO:0000313" key="1">
    <source>
        <dbReference type="EMBL" id="MCU9850386.1"/>
    </source>
</evidence>
<proteinExistence type="predicted"/>
<organism evidence="1 2">
    <name type="scientific">Albidovulum salinarum</name>
    <dbReference type="NCBI Taxonomy" id="2984153"/>
    <lineage>
        <taxon>Bacteria</taxon>
        <taxon>Pseudomonadati</taxon>
        <taxon>Pseudomonadota</taxon>
        <taxon>Alphaproteobacteria</taxon>
        <taxon>Rhodobacterales</taxon>
        <taxon>Paracoccaceae</taxon>
        <taxon>Albidovulum</taxon>
    </lineage>
</organism>
<dbReference type="RefSeq" id="WP_263340428.1">
    <property type="nucleotide sequence ID" value="NZ_JAOVQO010000028.1"/>
</dbReference>
<protein>
    <submittedName>
        <fullName evidence="1">Uncharacterized protein</fullName>
    </submittedName>
</protein>
<reference evidence="1 2" key="1">
    <citation type="submission" date="2022-10" db="EMBL/GenBank/DDBJ databases">
        <title>Defluviimonas sp. nov., isolated from ocean surface sediments.</title>
        <authorList>
            <person name="He W."/>
            <person name="Wang L."/>
            <person name="Zhang D.-F."/>
        </authorList>
    </citation>
    <scope>NUCLEOTIDE SEQUENCE [LARGE SCALE GENOMIC DNA]</scope>
    <source>
        <strain evidence="1 2">WL0024</strain>
    </source>
</reference>
<keyword evidence="2" id="KW-1185">Reference proteome</keyword>